<keyword evidence="4" id="KW-1185">Reference proteome</keyword>
<comment type="caution">
    <text evidence="3">The sequence shown here is derived from an EMBL/GenBank/DDBJ whole genome shotgun (WGS) entry which is preliminary data.</text>
</comment>
<dbReference type="SUPFAM" id="SSF53850">
    <property type="entry name" value="Periplasmic binding protein-like II"/>
    <property type="match status" value="1"/>
</dbReference>
<accession>A0ABQ4S044</accession>
<evidence type="ECO:0000313" key="4">
    <source>
        <dbReference type="Proteomes" id="UP001055125"/>
    </source>
</evidence>
<gene>
    <name evidence="3" type="ORF">OCOJLMKI_2339</name>
</gene>
<sequence>MHSVLQFSGVLHVAGGEIAIAPALALLDALAEEGSVQGAARGVGISYRSAWGRIAALEKTLGRAVTVKTKGHGSVLTAFGAEFAVALRVTAERCQALLDAEAPVLDARLAALLPTPAPLLRFAVSNDALLMQALAGHAVAILGSTDAVARLAAGAVEVAGFHFGSHQAEPGSVFAALFEDLTLHIRPAFRREQGLMVAPGNPLGIRSVADLPPRRARFVNRQAGAGTRIWFDRLCAQAGIRPKTILGYETEEFTHQAVAALIASGAADTGMGTRAAAERFGLSFLPLGEETYFLAQRRAEDPSRLEAILEDLARRAGETCGYAPP</sequence>
<evidence type="ECO:0000313" key="3">
    <source>
        <dbReference type="EMBL" id="GJD95130.1"/>
    </source>
</evidence>
<dbReference type="Pfam" id="PF00126">
    <property type="entry name" value="HTH_1"/>
    <property type="match status" value="1"/>
</dbReference>
<feature type="domain" description="HTH lysR-type" evidence="1">
    <location>
        <begin position="24"/>
        <end position="80"/>
    </location>
</feature>
<dbReference type="Gene3D" id="3.40.190.290">
    <property type="match status" value="1"/>
</dbReference>
<dbReference type="PANTHER" id="PTHR38431">
    <property type="entry name" value="BLL2305 PROTEIN"/>
    <property type="match status" value="1"/>
</dbReference>
<proteinExistence type="predicted"/>
<dbReference type="PANTHER" id="PTHR38431:SF1">
    <property type="entry name" value="BLL2305 PROTEIN"/>
    <property type="match status" value="1"/>
</dbReference>
<dbReference type="SUPFAM" id="SSF46785">
    <property type="entry name" value="Winged helix' DNA-binding domain"/>
    <property type="match status" value="1"/>
</dbReference>
<organism evidence="3 4">
    <name type="scientific">Methylobacterium iners</name>
    <dbReference type="NCBI Taxonomy" id="418707"/>
    <lineage>
        <taxon>Bacteria</taxon>
        <taxon>Pseudomonadati</taxon>
        <taxon>Pseudomonadota</taxon>
        <taxon>Alphaproteobacteria</taxon>
        <taxon>Hyphomicrobiales</taxon>
        <taxon>Methylobacteriaceae</taxon>
        <taxon>Methylobacterium</taxon>
    </lineage>
</organism>
<dbReference type="InterPro" id="IPR036390">
    <property type="entry name" value="WH_DNA-bd_sf"/>
</dbReference>
<dbReference type="InterPro" id="IPR036388">
    <property type="entry name" value="WH-like_DNA-bd_sf"/>
</dbReference>
<reference evidence="3" key="1">
    <citation type="journal article" date="2021" name="Front. Microbiol.">
        <title>Comprehensive Comparative Genomics and Phenotyping of Methylobacterium Species.</title>
        <authorList>
            <person name="Alessa O."/>
            <person name="Ogura Y."/>
            <person name="Fujitani Y."/>
            <person name="Takami H."/>
            <person name="Hayashi T."/>
            <person name="Sahin N."/>
            <person name="Tani A."/>
        </authorList>
    </citation>
    <scope>NUCLEOTIDE SEQUENCE</scope>
    <source>
        <strain evidence="3">DSM 19015</strain>
    </source>
</reference>
<reference evidence="3" key="2">
    <citation type="submission" date="2021-08" db="EMBL/GenBank/DDBJ databases">
        <authorList>
            <person name="Tani A."/>
            <person name="Ola A."/>
            <person name="Ogura Y."/>
            <person name="Katsura K."/>
            <person name="Hayashi T."/>
        </authorList>
    </citation>
    <scope>NUCLEOTIDE SEQUENCE</scope>
    <source>
        <strain evidence="3">DSM 19015</strain>
    </source>
</reference>
<dbReference type="RefSeq" id="WP_238244274.1">
    <property type="nucleotide sequence ID" value="NZ_BPQP01000033.1"/>
</dbReference>
<dbReference type="InterPro" id="IPR000847">
    <property type="entry name" value="LysR_HTH_N"/>
</dbReference>
<dbReference type="InterPro" id="IPR024370">
    <property type="entry name" value="PBP_domain"/>
</dbReference>
<dbReference type="EMBL" id="BPQP01000033">
    <property type="protein sequence ID" value="GJD95130.1"/>
    <property type="molecule type" value="Genomic_DNA"/>
</dbReference>
<evidence type="ECO:0000259" key="1">
    <source>
        <dbReference type="Pfam" id="PF00126"/>
    </source>
</evidence>
<protein>
    <recommendedName>
        <fullName evidence="5">LuxR family transcriptional regulator</fullName>
    </recommendedName>
</protein>
<dbReference type="Pfam" id="PF12727">
    <property type="entry name" value="PBP_like"/>
    <property type="match status" value="1"/>
</dbReference>
<feature type="domain" description="PBP" evidence="2">
    <location>
        <begin position="137"/>
        <end position="299"/>
    </location>
</feature>
<evidence type="ECO:0008006" key="5">
    <source>
        <dbReference type="Google" id="ProtNLM"/>
    </source>
</evidence>
<name>A0ABQ4S044_9HYPH</name>
<evidence type="ECO:0000259" key="2">
    <source>
        <dbReference type="Pfam" id="PF12727"/>
    </source>
</evidence>
<dbReference type="Gene3D" id="1.10.10.10">
    <property type="entry name" value="Winged helix-like DNA-binding domain superfamily/Winged helix DNA-binding domain"/>
    <property type="match status" value="1"/>
</dbReference>
<dbReference type="Proteomes" id="UP001055125">
    <property type="component" value="Unassembled WGS sequence"/>
</dbReference>